<accession>A0A0F8ZCA7</accession>
<proteinExistence type="predicted"/>
<evidence type="ECO:0000313" key="1">
    <source>
        <dbReference type="EMBL" id="KKK83565.1"/>
    </source>
</evidence>
<reference evidence="1" key="1">
    <citation type="journal article" date="2015" name="Nature">
        <title>Complex archaea that bridge the gap between prokaryotes and eukaryotes.</title>
        <authorList>
            <person name="Spang A."/>
            <person name="Saw J.H."/>
            <person name="Jorgensen S.L."/>
            <person name="Zaremba-Niedzwiedzka K."/>
            <person name="Martijn J."/>
            <person name="Lind A.E."/>
            <person name="van Eijk R."/>
            <person name="Schleper C."/>
            <person name="Guy L."/>
            <person name="Ettema T.J."/>
        </authorList>
    </citation>
    <scope>NUCLEOTIDE SEQUENCE</scope>
</reference>
<dbReference type="EMBL" id="LAZR01052165">
    <property type="protein sequence ID" value="KKK83565.1"/>
    <property type="molecule type" value="Genomic_DNA"/>
</dbReference>
<dbReference type="AlphaFoldDB" id="A0A0F8ZCA7"/>
<protein>
    <submittedName>
        <fullName evidence="1">Uncharacterized protein</fullName>
    </submittedName>
</protein>
<organism evidence="1">
    <name type="scientific">marine sediment metagenome</name>
    <dbReference type="NCBI Taxonomy" id="412755"/>
    <lineage>
        <taxon>unclassified sequences</taxon>
        <taxon>metagenomes</taxon>
        <taxon>ecological metagenomes</taxon>
    </lineage>
</organism>
<sequence length="63" mass="7035">MYPMDGTIETLKASNARLRSDKARLLSACQEALITVTERCRIERINPDASPTVLCLRKAINES</sequence>
<name>A0A0F8ZCA7_9ZZZZ</name>
<comment type="caution">
    <text evidence="1">The sequence shown here is derived from an EMBL/GenBank/DDBJ whole genome shotgun (WGS) entry which is preliminary data.</text>
</comment>
<gene>
    <name evidence="1" type="ORF">LCGC14_2792090</name>
</gene>